<sequence length="169" mass="18440">MLSRSGPTEKHGVSDRLQAGYKRATGTVPRHLRFSLPLPRVGMGDRNGQSLAALHHHNSRHIYLQAVYGDCGQPLQSEQCIERPVTRYPRGTLGGCRAGGRNRSEWSTPSPYVRKTTNSALATKPPTSWCRARKWKGSTAGEGPVALERQGVTVPIVPFRSNAIDLAAS</sequence>
<protein>
    <submittedName>
        <fullName evidence="2">Uncharacterized protein</fullName>
    </submittedName>
</protein>
<name>A0AAE0PE58_SORBR</name>
<evidence type="ECO:0000313" key="3">
    <source>
        <dbReference type="Proteomes" id="UP001281003"/>
    </source>
</evidence>
<gene>
    <name evidence="2" type="ORF">B0T20DRAFT_410732</name>
</gene>
<feature type="region of interest" description="Disordered" evidence="1">
    <location>
        <begin position="92"/>
        <end position="113"/>
    </location>
</feature>
<organism evidence="2 3">
    <name type="scientific">Sordaria brevicollis</name>
    <dbReference type="NCBI Taxonomy" id="83679"/>
    <lineage>
        <taxon>Eukaryota</taxon>
        <taxon>Fungi</taxon>
        <taxon>Dikarya</taxon>
        <taxon>Ascomycota</taxon>
        <taxon>Pezizomycotina</taxon>
        <taxon>Sordariomycetes</taxon>
        <taxon>Sordariomycetidae</taxon>
        <taxon>Sordariales</taxon>
        <taxon>Sordariaceae</taxon>
        <taxon>Sordaria</taxon>
    </lineage>
</organism>
<keyword evidence="3" id="KW-1185">Reference proteome</keyword>
<dbReference type="AlphaFoldDB" id="A0AAE0PE58"/>
<reference evidence="2" key="2">
    <citation type="submission" date="2023-07" db="EMBL/GenBank/DDBJ databases">
        <authorList>
            <consortium name="Lawrence Berkeley National Laboratory"/>
            <person name="Haridas S."/>
            <person name="Hensen N."/>
            <person name="Bonometti L."/>
            <person name="Westerberg I."/>
            <person name="Brannstrom I.O."/>
            <person name="Guillou S."/>
            <person name="Cros-Aarteil S."/>
            <person name="Calhoun S."/>
            <person name="Kuo A."/>
            <person name="Mondo S."/>
            <person name="Pangilinan J."/>
            <person name="Riley R."/>
            <person name="LaButti K."/>
            <person name="Andreopoulos B."/>
            <person name="Lipzen A."/>
            <person name="Chen C."/>
            <person name="Yanf M."/>
            <person name="Daum C."/>
            <person name="Ng V."/>
            <person name="Clum A."/>
            <person name="Steindorff A."/>
            <person name="Ohm R."/>
            <person name="Martin F."/>
            <person name="Silar P."/>
            <person name="Natvig D."/>
            <person name="Lalanne C."/>
            <person name="Gautier V."/>
            <person name="Ament-velasquez S.L."/>
            <person name="Kruys A."/>
            <person name="Hutchinson M.I."/>
            <person name="Powell A.J."/>
            <person name="Barry K."/>
            <person name="Miller A.N."/>
            <person name="Grigoriev I.V."/>
            <person name="Debuchy R."/>
            <person name="Gladieux P."/>
            <person name="Thoren M.H."/>
            <person name="Johannesson H."/>
        </authorList>
    </citation>
    <scope>NUCLEOTIDE SEQUENCE</scope>
    <source>
        <strain evidence="2">FGSC 1904</strain>
    </source>
</reference>
<comment type="caution">
    <text evidence="2">The sequence shown here is derived from an EMBL/GenBank/DDBJ whole genome shotgun (WGS) entry which is preliminary data.</text>
</comment>
<dbReference type="Proteomes" id="UP001281003">
    <property type="component" value="Unassembled WGS sequence"/>
</dbReference>
<proteinExistence type="predicted"/>
<dbReference type="EMBL" id="JAUTDP010000006">
    <property type="protein sequence ID" value="KAK3398298.1"/>
    <property type="molecule type" value="Genomic_DNA"/>
</dbReference>
<reference evidence="2" key="1">
    <citation type="journal article" date="2023" name="Mol. Phylogenet. Evol.">
        <title>Genome-scale phylogeny and comparative genomics of the fungal order Sordariales.</title>
        <authorList>
            <person name="Hensen N."/>
            <person name="Bonometti L."/>
            <person name="Westerberg I."/>
            <person name="Brannstrom I.O."/>
            <person name="Guillou S."/>
            <person name="Cros-Aarteil S."/>
            <person name="Calhoun S."/>
            <person name="Haridas S."/>
            <person name="Kuo A."/>
            <person name="Mondo S."/>
            <person name="Pangilinan J."/>
            <person name="Riley R."/>
            <person name="LaButti K."/>
            <person name="Andreopoulos B."/>
            <person name="Lipzen A."/>
            <person name="Chen C."/>
            <person name="Yan M."/>
            <person name="Daum C."/>
            <person name="Ng V."/>
            <person name="Clum A."/>
            <person name="Steindorff A."/>
            <person name="Ohm R.A."/>
            <person name="Martin F."/>
            <person name="Silar P."/>
            <person name="Natvig D.O."/>
            <person name="Lalanne C."/>
            <person name="Gautier V."/>
            <person name="Ament-Velasquez S.L."/>
            <person name="Kruys A."/>
            <person name="Hutchinson M.I."/>
            <person name="Powell A.J."/>
            <person name="Barry K."/>
            <person name="Miller A.N."/>
            <person name="Grigoriev I.V."/>
            <person name="Debuchy R."/>
            <person name="Gladieux P."/>
            <person name="Hiltunen Thoren M."/>
            <person name="Johannesson H."/>
        </authorList>
    </citation>
    <scope>NUCLEOTIDE SEQUENCE</scope>
    <source>
        <strain evidence="2">FGSC 1904</strain>
    </source>
</reference>
<evidence type="ECO:0000313" key="2">
    <source>
        <dbReference type="EMBL" id="KAK3398298.1"/>
    </source>
</evidence>
<feature type="region of interest" description="Disordered" evidence="1">
    <location>
        <begin position="1"/>
        <end position="24"/>
    </location>
</feature>
<evidence type="ECO:0000256" key="1">
    <source>
        <dbReference type="SAM" id="MobiDB-lite"/>
    </source>
</evidence>
<accession>A0AAE0PE58</accession>